<evidence type="ECO:0000313" key="2">
    <source>
        <dbReference type="EMBL" id="VAW96871.1"/>
    </source>
</evidence>
<accession>A0A3B0ZYL6</accession>
<dbReference type="EMBL" id="UOFU01000106">
    <property type="protein sequence ID" value="VAW96871.1"/>
    <property type="molecule type" value="Genomic_DNA"/>
</dbReference>
<reference evidence="2" key="1">
    <citation type="submission" date="2018-06" db="EMBL/GenBank/DDBJ databases">
        <authorList>
            <person name="Zhirakovskaya E."/>
        </authorList>
    </citation>
    <scope>NUCLEOTIDE SEQUENCE</scope>
</reference>
<gene>
    <name evidence="2" type="ORF">MNBD_GAMMA20-1133</name>
</gene>
<feature type="region of interest" description="Disordered" evidence="1">
    <location>
        <begin position="1"/>
        <end position="34"/>
    </location>
</feature>
<sequence>MTEKKQTRTAKTAPRKTSTSSKSGKKAVAAERNTPKTRIIDIQDEKTLGTLGPQLNRLLNAQPGLAAMLFINPVLAMKEAGIKLSQPVVHHILSRLRHRPALRERREELETRLKERLCELPRPNNSAWLSRTLFEKLQLQPLDIGDPTPSYTSPHDPVAEKRLQALRPKRTRRYSHLPSRPRRTGRVRLQELPPSVRRMDLNANVPELKPAKRTPKRLSLEDLYFYKDSSPVARDLLELAIIQRRGLRLHSRYSYRLIKEGKRNNVFRRWFRKVTLPEPEEKE</sequence>
<name>A0A3B0ZYL6_9ZZZZ</name>
<protein>
    <submittedName>
        <fullName evidence="2">Uncharacterized protein</fullName>
    </submittedName>
</protein>
<organism evidence="2">
    <name type="scientific">hydrothermal vent metagenome</name>
    <dbReference type="NCBI Taxonomy" id="652676"/>
    <lineage>
        <taxon>unclassified sequences</taxon>
        <taxon>metagenomes</taxon>
        <taxon>ecological metagenomes</taxon>
    </lineage>
</organism>
<proteinExistence type="predicted"/>
<dbReference type="AlphaFoldDB" id="A0A3B0ZYL6"/>
<evidence type="ECO:0000256" key="1">
    <source>
        <dbReference type="SAM" id="MobiDB-lite"/>
    </source>
</evidence>